<evidence type="ECO:0000313" key="5">
    <source>
        <dbReference type="EMBL" id="GBG42847.1"/>
    </source>
</evidence>
<proteinExistence type="predicted"/>
<sequence>MAEGGHFPSFEWLCYTCRQPGHFARNCPYAQRQDGLISGTPVGRFGPRPSSYSSPLAIYAPSAPPISQAPVLQQLVAAPSASPLPPSLSSVVVPYRPPVPNSSSLPSASQAAPWVPRPRSNDGEVVSLLRELVNDRREEKDRRREAEDRLLGEEQSRLAKEEERRKQEEEEARQVEKEACMARIINAKMEELDTQHQTCTEEENRKIWKEIEKAIGEPRRGRNGKEPAVEDGDTRKRPQGDMGGSPPILLAQGRPRCDDPPLVIPNLSPLDAGLLLMEIDNVKRTQDKQVNLVKRCMEVLEKIETKFSTNHPSQQPSVAANAARRGSASVSPARREVTEEPLGFDRINPGKKAAVASSGKEGRIKYIEDLRKELMSKSKYQLESLCKADKIKYYNKLQASTDLAEMRARDAYGELPEEEGLDNIANDIHEDNPS</sequence>
<reference evidence="4 6" key="1">
    <citation type="journal article" date="2018" name="Cell">
        <title>The Chara Genome: Secondary Complexity and Implications for Plant Terrestrialization.</title>
        <authorList>
            <person name="Nishiyama T."/>
            <person name="Sakayama H."/>
            <person name="Vries J.D."/>
            <person name="Buschmann H."/>
            <person name="Saint-Marcoux D."/>
            <person name="Ullrich K.K."/>
            <person name="Haas F.B."/>
            <person name="Vanderstraeten L."/>
            <person name="Becker D."/>
            <person name="Lang D."/>
            <person name="Vosolsobe S."/>
            <person name="Rombauts S."/>
            <person name="Wilhelmsson P.K.I."/>
            <person name="Janitza P."/>
            <person name="Kern R."/>
            <person name="Heyl A."/>
            <person name="Rumpler F."/>
            <person name="Villalobos L.I.A.C."/>
            <person name="Clay J.M."/>
            <person name="Skokan R."/>
            <person name="Toyoda A."/>
            <person name="Suzuki Y."/>
            <person name="Kagoshima H."/>
            <person name="Schijlen E."/>
            <person name="Tajeshwar N."/>
            <person name="Catarino B."/>
            <person name="Hetherington A.J."/>
            <person name="Saltykova A."/>
            <person name="Bonnot C."/>
            <person name="Breuninger H."/>
            <person name="Symeonidi A."/>
            <person name="Radhakrishnan G.V."/>
            <person name="Van Nieuwerburgh F."/>
            <person name="Deforce D."/>
            <person name="Chang C."/>
            <person name="Karol K.G."/>
            <person name="Hedrich R."/>
            <person name="Ulvskov P."/>
            <person name="Glockner G."/>
            <person name="Delwiche C.F."/>
            <person name="Petrasek J."/>
            <person name="Van de Peer Y."/>
            <person name="Friml J."/>
            <person name="Beilby M."/>
            <person name="Dolan L."/>
            <person name="Kohara Y."/>
            <person name="Sugano S."/>
            <person name="Fujiyama A."/>
            <person name="Delaux P.-M."/>
            <person name="Quint M."/>
            <person name="TheiBen G."/>
            <person name="Hagemann M."/>
            <person name="Harholt J."/>
            <person name="Dunand C."/>
            <person name="Zachgo S."/>
            <person name="Langdale J."/>
            <person name="Maumus F."/>
            <person name="Straeten D.V.D."/>
            <person name="Gould S.B."/>
            <person name="Rensing S.A."/>
        </authorList>
    </citation>
    <scope>NUCLEOTIDE SEQUENCE [LARGE SCALE GENOMIC DNA]</scope>
    <source>
        <strain evidence="4 6">S276</strain>
    </source>
</reference>
<evidence type="ECO:0000256" key="1">
    <source>
        <dbReference type="PROSITE-ProRule" id="PRU00047"/>
    </source>
</evidence>
<dbReference type="SUPFAM" id="SSF57756">
    <property type="entry name" value="Retrovirus zinc finger-like domains"/>
    <property type="match status" value="1"/>
</dbReference>
<dbReference type="Gramene" id="GBG42775">
    <property type="protein sequence ID" value="GBG42775"/>
    <property type="gene ID" value="CBR_g76244"/>
</dbReference>
<dbReference type="Gene3D" id="4.10.60.10">
    <property type="entry name" value="Zinc finger, CCHC-type"/>
    <property type="match status" value="1"/>
</dbReference>
<organism evidence="4 6">
    <name type="scientific">Chara braunii</name>
    <name type="common">Braun's stonewort</name>
    <dbReference type="NCBI Taxonomy" id="69332"/>
    <lineage>
        <taxon>Eukaryota</taxon>
        <taxon>Viridiplantae</taxon>
        <taxon>Streptophyta</taxon>
        <taxon>Charophyceae</taxon>
        <taxon>Charales</taxon>
        <taxon>Characeae</taxon>
        <taxon>Chara</taxon>
    </lineage>
</organism>
<dbReference type="Gramene" id="GBG42847">
    <property type="protein sequence ID" value="GBG42847"/>
    <property type="gene ID" value="CBR_g76372"/>
</dbReference>
<dbReference type="InterPro" id="IPR001878">
    <property type="entry name" value="Znf_CCHC"/>
</dbReference>
<dbReference type="PROSITE" id="PS50158">
    <property type="entry name" value="ZF_CCHC"/>
    <property type="match status" value="1"/>
</dbReference>
<evidence type="ECO:0000256" key="2">
    <source>
        <dbReference type="SAM" id="MobiDB-lite"/>
    </source>
</evidence>
<evidence type="ECO:0000313" key="4">
    <source>
        <dbReference type="EMBL" id="GBG42775.1"/>
    </source>
</evidence>
<dbReference type="GO" id="GO:0008270">
    <property type="term" value="F:zinc ion binding"/>
    <property type="evidence" value="ECO:0007669"/>
    <property type="project" value="UniProtKB-KW"/>
</dbReference>
<protein>
    <recommendedName>
        <fullName evidence="3">CCHC-type domain-containing protein</fullName>
    </recommendedName>
</protein>
<feature type="region of interest" description="Disordered" evidence="2">
    <location>
        <begin position="135"/>
        <end position="176"/>
    </location>
</feature>
<comment type="caution">
    <text evidence="4">The sequence shown here is derived from an EMBL/GenBank/DDBJ whole genome shotgun (WGS) entry which is preliminary data.</text>
</comment>
<dbReference type="SMART" id="SM00343">
    <property type="entry name" value="ZnF_C2HC"/>
    <property type="match status" value="1"/>
</dbReference>
<dbReference type="Pfam" id="PF00098">
    <property type="entry name" value="zf-CCHC"/>
    <property type="match status" value="1"/>
</dbReference>
<dbReference type="EMBL" id="BFEA01002838">
    <property type="protein sequence ID" value="GBG42775.1"/>
    <property type="molecule type" value="Genomic_DNA"/>
</dbReference>
<feature type="region of interest" description="Disordered" evidence="2">
    <location>
        <begin position="414"/>
        <end position="434"/>
    </location>
</feature>
<feature type="region of interest" description="Disordered" evidence="2">
    <location>
        <begin position="212"/>
        <end position="254"/>
    </location>
</feature>
<dbReference type="Proteomes" id="UP000265515">
    <property type="component" value="Unassembled WGS sequence"/>
</dbReference>
<keyword evidence="1" id="KW-0862">Zinc</keyword>
<keyword evidence="6" id="KW-1185">Reference proteome</keyword>
<gene>
    <name evidence="4" type="ORF">CBR_g76244</name>
    <name evidence="5" type="ORF">CBR_g76372</name>
</gene>
<accession>A0A388JK89</accession>
<dbReference type="EMBL" id="BFEA01002863">
    <property type="protein sequence ID" value="GBG42847.1"/>
    <property type="molecule type" value="Genomic_DNA"/>
</dbReference>
<feature type="compositionally biased region" description="Polar residues" evidence="2">
    <location>
        <begin position="308"/>
        <end position="318"/>
    </location>
</feature>
<evidence type="ECO:0000313" key="6">
    <source>
        <dbReference type="Proteomes" id="UP000265515"/>
    </source>
</evidence>
<feature type="region of interest" description="Disordered" evidence="2">
    <location>
        <begin position="308"/>
        <end position="340"/>
    </location>
</feature>
<feature type="compositionally biased region" description="Basic and acidic residues" evidence="2">
    <location>
        <begin position="212"/>
        <end position="239"/>
    </location>
</feature>
<dbReference type="InterPro" id="IPR036875">
    <property type="entry name" value="Znf_CCHC_sf"/>
</dbReference>
<feature type="region of interest" description="Disordered" evidence="2">
    <location>
        <begin position="100"/>
        <end position="121"/>
    </location>
</feature>
<feature type="compositionally biased region" description="Low complexity" evidence="2">
    <location>
        <begin position="101"/>
        <end position="113"/>
    </location>
</feature>
<evidence type="ECO:0000259" key="3">
    <source>
        <dbReference type="PROSITE" id="PS50158"/>
    </source>
</evidence>
<dbReference type="AlphaFoldDB" id="A0A388JK89"/>
<dbReference type="GO" id="GO:0003676">
    <property type="term" value="F:nucleic acid binding"/>
    <property type="evidence" value="ECO:0007669"/>
    <property type="project" value="InterPro"/>
</dbReference>
<feature type="domain" description="CCHC-type" evidence="3">
    <location>
        <begin position="14"/>
        <end position="28"/>
    </location>
</feature>
<keyword evidence="1" id="KW-0479">Metal-binding</keyword>
<name>A0A388JK89_CHABU</name>
<keyword evidence="1" id="KW-0863">Zinc-finger</keyword>